<dbReference type="InterPro" id="IPR050465">
    <property type="entry name" value="UPF0194_transport"/>
</dbReference>
<dbReference type="SUPFAM" id="SSF51230">
    <property type="entry name" value="Single hybrid motif"/>
    <property type="match status" value="1"/>
</dbReference>
<evidence type="ECO:0000259" key="4">
    <source>
        <dbReference type="Pfam" id="PF25881"/>
    </source>
</evidence>
<protein>
    <submittedName>
        <fullName evidence="5">HlyD family efflux transporter periplasmic adaptor subunit</fullName>
    </submittedName>
</protein>
<dbReference type="InterPro" id="IPR011053">
    <property type="entry name" value="Single_hybrid_motif"/>
</dbReference>
<dbReference type="GO" id="GO:0030313">
    <property type="term" value="C:cell envelope"/>
    <property type="evidence" value="ECO:0007669"/>
    <property type="project" value="UniProtKB-SubCell"/>
</dbReference>
<dbReference type="SUPFAM" id="SSF111369">
    <property type="entry name" value="HlyD-like secretion proteins"/>
    <property type="match status" value="1"/>
</dbReference>
<dbReference type="AlphaFoldDB" id="A0A6N9TUU8"/>
<comment type="subcellular location">
    <subcellularLocation>
        <location evidence="1">Cell envelope</location>
    </subcellularLocation>
</comment>
<dbReference type="RefSeq" id="WP_163299795.1">
    <property type="nucleotide sequence ID" value="NZ_JAATWC010000001.1"/>
</dbReference>
<evidence type="ECO:0000256" key="2">
    <source>
        <dbReference type="ARBA" id="ARBA00023054"/>
    </source>
</evidence>
<feature type="signal peptide" evidence="3">
    <location>
        <begin position="1"/>
        <end position="28"/>
    </location>
</feature>
<dbReference type="Gene3D" id="1.10.287.470">
    <property type="entry name" value="Helix hairpin bin"/>
    <property type="match status" value="1"/>
</dbReference>
<accession>A0A6N9TUU8</accession>
<proteinExistence type="predicted"/>
<keyword evidence="3" id="KW-0732">Signal</keyword>
<evidence type="ECO:0000313" key="6">
    <source>
        <dbReference type="Proteomes" id="UP000469346"/>
    </source>
</evidence>
<dbReference type="PROSITE" id="PS51257">
    <property type="entry name" value="PROKAR_LIPOPROTEIN"/>
    <property type="match status" value="1"/>
</dbReference>
<dbReference type="InterPro" id="IPR059052">
    <property type="entry name" value="HH_YbhG-like"/>
</dbReference>
<feature type="domain" description="YbhG-like alpha-helical hairpin" evidence="4">
    <location>
        <begin position="91"/>
        <end position="209"/>
    </location>
</feature>
<evidence type="ECO:0000256" key="1">
    <source>
        <dbReference type="ARBA" id="ARBA00004196"/>
    </source>
</evidence>
<sequence>MMRWRRCAGPWALAFLVFLSSCSGPEGRAPDDANAAAATPPSVFAYGVVEARRHSTLSARMPGKIERILVREGERVRKGQELVRFEAGPQEARVAAARAAVAVARAELARAEAGARPQEVAAAGAALAAAQARLEKAAADRDRYRDLFDRRLVSRSEWERVRLAWATAQAEARAAAERLALLREGTRKETLALLRRRLRLARARLREAEAMRAETRIVAPYDGVVTRKHREEGEALDIGLPVLDIATVRDRYVRAEIDETDVGKVRVGQRARVTADGFPGLAFEGRVVDVKVQMGPKRILPTDPGRMVDYRVLDVEVSLPEGCPFPLRLPVNVRIFTGEGG</sequence>
<dbReference type="PANTHER" id="PTHR32347">
    <property type="entry name" value="EFFLUX SYSTEM COMPONENT YKNX-RELATED"/>
    <property type="match status" value="1"/>
</dbReference>
<evidence type="ECO:0000313" key="5">
    <source>
        <dbReference type="EMBL" id="NDY43504.1"/>
    </source>
</evidence>
<keyword evidence="6" id="KW-1185">Reference proteome</keyword>
<evidence type="ECO:0000256" key="3">
    <source>
        <dbReference type="SAM" id="SignalP"/>
    </source>
</evidence>
<feature type="chain" id="PRO_5026785946" evidence="3">
    <location>
        <begin position="29"/>
        <end position="341"/>
    </location>
</feature>
<gene>
    <name evidence="5" type="ORF">G3N55_11730</name>
</gene>
<dbReference type="Gene3D" id="2.40.50.100">
    <property type="match status" value="1"/>
</dbReference>
<name>A0A6N9TUU8_DISTH</name>
<reference evidence="5 6" key="1">
    <citation type="submission" date="2020-02" db="EMBL/GenBank/DDBJ databases">
        <title>Comparative genomics of sulfur disproportionating microorganisms.</title>
        <authorList>
            <person name="Ward L.M."/>
            <person name="Bertran E."/>
            <person name="Johnston D.T."/>
        </authorList>
    </citation>
    <scope>NUCLEOTIDE SEQUENCE [LARGE SCALE GENOMIC DNA]</scope>
    <source>
        <strain evidence="5 6">DSM 100025</strain>
    </source>
</reference>
<dbReference type="Gene3D" id="2.40.30.170">
    <property type="match status" value="1"/>
</dbReference>
<dbReference type="EMBL" id="JAAGRR010000190">
    <property type="protein sequence ID" value="NDY43504.1"/>
    <property type="molecule type" value="Genomic_DNA"/>
</dbReference>
<organism evidence="5 6">
    <name type="scientific">Dissulfurirhabdus thermomarina</name>
    <dbReference type="NCBI Taxonomy" id="1765737"/>
    <lineage>
        <taxon>Bacteria</taxon>
        <taxon>Deltaproteobacteria</taxon>
        <taxon>Dissulfurirhabdaceae</taxon>
        <taxon>Dissulfurirhabdus</taxon>
    </lineage>
</organism>
<dbReference type="Pfam" id="PF25881">
    <property type="entry name" value="HH_YBHG"/>
    <property type="match status" value="1"/>
</dbReference>
<dbReference type="Proteomes" id="UP000469346">
    <property type="component" value="Unassembled WGS sequence"/>
</dbReference>
<comment type="caution">
    <text evidence="5">The sequence shown here is derived from an EMBL/GenBank/DDBJ whole genome shotgun (WGS) entry which is preliminary data.</text>
</comment>
<keyword evidence="2" id="KW-0175">Coiled coil</keyword>